<evidence type="ECO:0008006" key="5">
    <source>
        <dbReference type="Google" id="ProtNLM"/>
    </source>
</evidence>
<sequence>MVDSNRVSGGVPADNNNPPPTAPLASNYWDNLSLQQQHAIITALSQSGCWNLDAMELAPFIFVNANRAGNYALRIEDSEGQLVLFLPAPSQHPTDVIVICQSVNEDGLLSYAPAIQGLFIPVSAACANNSLFIALEAARCGIAPDQITDVQIIQIRRNLASYLDIDTGCENYIRHYFRHWIPREGIESIPCQGIEDSLELEQLRKAGFTITARGREVHHQLPQLRECLKLIDKILSNLFANERVNPSILQQIIAQYLGIDIADVTPAMTEPTHNALVKYHQVVESYLTTYANQFLLGEHQDRGSLAQAFPGDKHRRIILNRSLITAPFLHILQAITHELSHMMEVHGTHDIFYVLQHGLVNDISRSSEMFAAMQAENNQAFDQAGFETIILERFNPIHLSINKRRNKTPLTASDISLWEIAIASVLDKKKWAAFCERAKKEYSLSEEDLSLFESIINQAPTWQLVSQLSGVKYTNPRQLLNDIYADRTAMWRLLLQNADSFILFLFACGQEDIRHYFDTHHYENLYKNICTNSTLSLLSGVSLTPEPDYRWLERAESLTAFEFCQSLLDLAYCAVSTDTRGICDIPVPPTMPGDRSILKQFLRENAAKIVQTLSRFATATPGIMSDNNTLLFLLILNQALINKELSAKEILKIILPQDLTQDTALCNVVAESFWRNSKLIVWQQLVRRCFDQINNTDQKIYLKNFLRSAQGIAFLQQLNAQLEVIEHAPQNFIPITGTLSELLKQGIIPENYEIGLRSRKLITQQQTVSVETIELKSMLTATSHPIFSTPPYALTFKALLSGLATLRGWYIANEDAEGDTVNYFDPQGNDINQQHQMLVNNELVLVITPDRLTLNQQTPEGFQIIHSTDRPGTHSELFDAVMALQDPAPARSQQRDITTHSGLFNHLEHTDKVNKHAEEINSKISVLLRYLNEGKKTFILRKKQPSPIKRINSAGSHIKTATSDKLNEAIIGAILANIDMINEILDDIREAQAVDRKLKQLTSLSWYLQSLYSDTKNIIDRNTTLQNNELITHASQIKKDTRKSIKYTNQTRAEIYDMTGSGAYTPYQLHIQRRQNISPEPVSAGIADLILIVGEIIATTRAFSEEHNQYCAERDNQRDLICEADRAKRDKDYQQLTEELELMREQFILQLEEEQQAQLRQKQQQMPPEYVADDDGDNDNNASTQNNNQITDKPAEKSKTVAAISAEQQVSVAVPQATASGSAAGVIINSSGTDSVTVVQSSTRRIHQHSSVNRRMLHSFHATTNRGYGNVMSILDFADNNASVSDPAHNETLRISSETAARANLRPPEAKKPQPFSTLRIRSLTPEQQRIEEQRALQNRILVREIWQDINTEQLNNRVFARVTRAQQAQQVLNSKKRMQRANQRANAAESRIHKADQK</sequence>
<evidence type="ECO:0000313" key="3">
    <source>
        <dbReference type="EMBL" id="MBP2169763.1"/>
    </source>
</evidence>
<comment type="caution">
    <text evidence="3">The sequence shown here is derived from an EMBL/GenBank/DDBJ whole genome shotgun (WGS) entry which is preliminary data.</text>
</comment>
<dbReference type="EMBL" id="JAGGMQ010000001">
    <property type="protein sequence ID" value="MBP2169763.1"/>
    <property type="molecule type" value="Genomic_DNA"/>
</dbReference>
<feature type="coiled-coil region" evidence="1">
    <location>
        <begin position="1126"/>
        <end position="1157"/>
    </location>
</feature>
<feature type="coiled-coil region" evidence="1">
    <location>
        <begin position="1372"/>
        <end position="1399"/>
    </location>
</feature>
<name>A0ABS4PAT8_9GAMM</name>
<accession>A0ABS4PAT8</accession>
<reference evidence="4" key="1">
    <citation type="submission" date="2023-07" db="EMBL/GenBank/DDBJ databases">
        <title>Genome mining of underrepresented organisms for secondary metabolites.</title>
        <authorList>
            <person name="D'Agostino P.M."/>
        </authorList>
    </citation>
    <scope>NUCLEOTIDE SEQUENCE [LARGE SCALE GENOMIC DNA]</scope>
    <source>
        <strain evidence="4">WS4403</strain>
    </source>
</reference>
<protein>
    <recommendedName>
        <fullName evidence="5">Coiled-coil protein</fullName>
    </recommendedName>
</protein>
<feature type="compositionally biased region" description="Low complexity" evidence="2">
    <location>
        <begin position="1179"/>
        <end position="1189"/>
    </location>
</feature>
<proteinExistence type="predicted"/>
<feature type="region of interest" description="Disordered" evidence="2">
    <location>
        <begin position="1"/>
        <end position="24"/>
    </location>
</feature>
<keyword evidence="1" id="KW-0175">Coiled coil</keyword>
<dbReference type="Proteomes" id="UP001195624">
    <property type="component" value="Unassembled WGS sequence"/>
</dbReference>
<evidence type="ECO:0000256" key="1">
    <source>
        <dbReference type="SAM" id="Coils"/>
    </source>
</evidence>
<dbReference type="RefSeq" id="WP_017800477.1">
    <property type="nucleotide sequence ID" value="NZ_JAGGMQ010000001.1"/>
</dbReference>
<feature type="region of interest" description="Disordered" evidence="2">
    <location>
        <begin position="1158"/>
        <end position="1200"/>
    </location>
</feature>
<gene>
    <name evidence="3" type="ORF">J2125_002955</name>
</gene>
<feature type="region of interest" description="Disordered" evidence="2">
    <location>
        <begin position="1372"/>
        <end position="1399"/>
    </location>
</feature>
<evidence type="ECO:0000313" key="4">
    <source>
        <dbReference type="Proteomes" id="UP001195624"/>
    </source>
</evidence>
<organism evidence="3 4">
    <name type="scientific">Winslowiella toletana</name>
    <dbReference type="NCBI Taxonomy" id="92490"/>
    <lineage>
        <taxon>Bacteria</taxon>
        <taxon>Pseudomonadati</taxon>
        <taxon>Pseudomonadota</taxon>
        <taxon>Gammaproteobacteria</taxon>
        <taxon>Enterobacterales</taxon>
        <taxon>Erwiniaceae</taxon>
        <taxon>Winslowiella</taxon>
    </lineage>
</organism>
<evidence type="ECO:0000256" key="2">
    <source>
        <dbReference type="SAM" id="MobiDB-lite"/>
    </source>
</evidence>
<keyword evidence="4" id="KW-1185">Reference proteome</keyword>